<dbReference type="EMBL" id="JAJJHW010000014">
    <property type="protein sequence ID" value="KAH8388529.1"/>
    <property type="molecule type" value="Genomic_DNA"/>
</dbReference>
<evidence type="ECO:0000256" key="12">
    <source>
        <dbReference type="ARBA" id="ARBA00023242"/>
    </source>
</evidence>
<dbReference type="GO" id="GO:0051028">
    <property type="term" value="P:mRNA transport"/>
    <property type="evidence" value="ECO:0007669"/>
    <property type="project" value="UniProtKB-KW"/>
</dbReference>
<name>A0AAD4KH58_9MUSC</name>
<feature type="transmembrane region" description="Helical" evidence="13">
    <location>
        <begin position="297"/>
        <end position="320"/>
    </location>
</feature>
<dbReference type="Pfam" id="PF09531">
    <property type="entry name" value="Ndc1_Nup"/>
    <property type="match status" value="1"/>
</dbReference>
<evidence type="ECO:0000256" key="2">
    <source>
        <dbReference type="ARBA" id="ARBA00004567"/>
    </source>
</evidence>
<dbReference type="Proteomes" id="UP001200034">
    <property type="component" value="Unassembled WGS sequence"/>
</dbReference>
<dbReference type="AlphaFoldDB" id="A0AAD4KH58"/>
<keyword evidence="8 13" id="KW-1133">Transmembrane helix</keyword>
<comment type="similarity">
    <text evidence="3">Belongs to the NDC1 family.</text>
</comment>
<dbReference type="PANTHER" id="PTHR13269">
    <property type="entry name" value="NUCLEOPORIN NDC1"/>
    <property type="match status" value="1"/>
</dbReference>
<evidence type="ECO:0000256" key="7">
    <source>
        <dbReference type="ARBA" id="ARBA00022927"/>
    </source>
</evidence>
<proteinExistence type="inferred from homology"/>
<evidence type="ECO:0008006" key="16">
    <source>
        <dbReference type="Google" id="ProtNLM"/>
    </source>
</evidence>
<dbReference type="GO" id="GO:0031965">
    <property type="term" value="C:nuclear membrane"/>
    <property type="evidence" value="ECO:0007669"/>
    <property type="project" value="UniProtKB-SubCell"/>
</dbReference>
<feature type="transmembrane region" description="Helical" evidence="13">
    <location>
        <begin position="191"/>
        <end position="217"/>
    </location>
</feature>
<feature type="transmembrane region" description="Helical" evidence="13">
    <location>
        <begin position="107"/>
        <end position="125"/>
    </location>
</feature>
<evidence type="ECO:0000256" key="1">
    <source>
        <dbReference type="ARBA" id="ARBA00004232"/>
    </source>
</evidence>
<feature type="transmembrane region" description="Helical" evidence="13">
    <location>
        <begin position="62"/>
        <end position="81"/>
    </location>
</feature>
<evidence type="ECO:0000256" key="3">
    <source>
        <dbReference type="ARBA" id="ARBA00005760"/>
    </source>
</evidence>
<dbReference type="GO" id="GO:0015031">
    <property type="term" value="P:protein transport"/>
    <property type="evidence" value="ECO:0007669"/>
    <property type="project" value="UniProtKB-KW"/>
</dbReference>
<dbReference type="GO" id="GO:0030674">
    <property type="term" value="F:protein-macromolecule adaptor activity"/>
    <property type="evidence" value="ECO:0007669"/>
    <property type="project" value="TreeGrafter"/>
</dbReference>
<evidence type="ECO:0000256" key="4">
    <source>
        <dbReference type="ARBA" id="ARBA00022448"/>
    </source>
</evidence>
<dbReference type="GO" id="GO:0070762">
    <property type="term" value="C:nuclear pore transmembrane ring"/>
    <property type="evidence" value="ECO:0007669"/>
    <property type="project" value="TreeGrafter"/>
</dbReference>
<evidence type="ECO:0000256" key="11">
    <source>
        <dbReference type="ARBA" id="ARBA00023136"/>
    </source>
</evidence>
<feature type="non-terminal residue" evidence="14">
    <location>
        <position position="586"/>
    </location>
</feature>
<keyword evidence="10" id="KW-0906">Nuclear pore complex</keyword>
<evidence type="ECO:0000256" key="13">
    <source>
        <dbReference type="SAM" id="Phobius"/>
    </source>
</evidence>
<accession>A0AAD4KH58</accession>
<sequence length="586" mass="66957">IMSSGTMLSCKMALSRRCVRAVLLSVAVQFLLLAIFLLFVNFELWHPLQWVAGTFRLVCSFYTWFASIPLIGAVVFYGVTLSQQHLAERRYCSTRYRWMLNNGPRKILFLGAHLLVGYLTAWLYAGYLHSDYRHLLYRCYGQDCLSSYHVFLLGMGIAAGCYYFVSVHLHHEVSIDYAIVEQSRSQKLRELLFSTFKGAPISSLLPTLSYSLVFALLGGFVRQRLGHLLGVDVDDRLVGILDVATNVRLLFYAWLLSSQILSNMHLMKRFYAMLLSEQLPLVVSRNRLVSHKQQQQLTVVTGLGLFNVYVVQCLTAHFLYIESKRKDSPVRLEIFQLTEPGNRPVNWRELCDQCVYIVGNFTDELSDSMRQVSVVKSNDEHPTAAHSDVNAALLAEKALLRQYNHMYGIRSVVAQSSETTPEHRQQWQQAKPSESIRHVPTWCERVSIQLEESLQRLLHRIPGIIYLFGEPEGAKTLFLLEHSLPIVWLTQALAHICVASLKEDRYGVVQDDLPTIIKTLHRLKSELDKLSNSNASNLKSASVILNYLRCAVRRSLYNVCDSFYNYLEDIIAGEELLQLQSFVHHG</sequence>
<keyword evidence="5 13" id="KW-0812">Transmembrane</keyword>
<keyword evidence="4" id="KW-0813">Transport</keyword>
<evidence type="ECO:0000256" key="8">
    <source>
        <dbReference type="ARBA" id="ARBA00022989"/>
    </source>
</evidence>
<comment type="subcellular location">
    <subcellularLocation>
        <location evidence="1">Nucleus membrane</location>
        <topology evidence="1">Multi-pass membrane protein</topology>
    </subcellularLocation>
    <subcellularLocation>
        <location evidence="2">Nucleus</location>
        <location evidence="2">Nuclear pore complex</location>
    </subcellularLocation>
</comment>
<comment type="caution">
    <text evidence="14">The sequence shown here is derived from an EMBL/GenBank/DDBJ whole genome shotgun (WGS) entry which is preliminary data.</text>
</comment>
<keyword evidence="9" id="KW-0811">Translocation</keyword>
<keyword evidence="6" id="KW-0509">mRNA transport</keyword>
<dbReference type="GO" id="GO:0006999">
    <property type="term" value="P:nuclear pore organization"/>
    <property type="evidence" value="ECO:0007669"/>
    <property type="project" value="TreeGrafter"/>
</dbReference>
<protein>
    <recommendedName>
        <fullName evidence="16">Nucleoporin Ndc1</fullName>
    </recommendedName>
</protein>
<dbReference type="PANTHER" id="PTHR13269:SF6">
    <property type="entry name" value="NUCLEOPORIN NDC1"/>
    <property type="match status" value="1"/>
</dbReference>
<feature type="transmembrane region" description="Helical" evidence="13">
    <location>
        <begin position="21"/>
        <end position="42"/>
    </location>
</feature>
<evidence type="ECO:0000256" key="9">
    <source>
        <dbReference type="ARBA" id="ARBA00023010"/>
    </source>
</evidence>
<evidence type="ECO:0000256" key="5">
    <source>
        <dbReference type="ARBA" id="ARBA00022692"/>
    </source>
</evidence>
<feature type="transmembrane region" description="Helical" evidence="13">
    <location>
        <begin position="237"/>
        <end position="257"/>
    </location>
</feature>
<reference evidence="14" key="1">
    <citation type="journal article" date="2021" name="Mol. Ecol. Resour.">
        <title>Phylogenomic analyses of the genus Drosophila reveals genomic signals of climate adaptation.</title>
        <authorList>
            <person name="Li F."/>
            <person name="Rane R.V."/>
            <person name="Luria V."/>
            <person name="Xiong Z."/>
            <person name="Chen J."/>
            <person name="Li Z."/>
            <person name="Catullo R.A."/>
            <person name="Griffin P.C."/>
            <person name="Schiffer M."/>
            <person name="Pearce S."/>
            <person name="Lee S.F."/>
            <person name="McElroy K."/>
            <person name="Stocker A."/>
            <person name="Shirriffs J."/>
            <person name="Cockerell F."/>
            <person name="Coppin C."/>
            <person name="Sgro C.M."/>
            <person name="Karger A."/>
            <person name="Cain J.W."/>
            <person name="Weber J.A."/>
            <person name="Santpere G."/>
            <person name="Kirschner M.W."/>
            <person name="Hoffmann A.A."/>
            <person name="Oakeshott J.G."/>
            <person name="Zhang G."/>
        </authorList>
    </citation>
    <scope>NUCLEOTIDE SEQUENCE</scope>
    <source>
        <strain evidence="14">BGI-SZ-2011g</strain>
    </source>
</reference>
<organism evidence="14 15">
    <name type="scientific">Drosophila rubida</name>
    <dbReference type="NCBI Taxonomy" id="30044"/>
    <lineage>
        <taxon>Eukaryota</taxon>
        <taxon>Metazoa</taxon>
        <taxon>Ecdysozoa</taxon>
        <taxon>Arthropoda</taxon>
        <taxon>Hexapoda</taxon>
        <taxon>Insecta</taxon>
        <taxon>Pterygota</taxon>
        <taxon>Neoptera</taxon>
        <taxon>Endopterygota</taxon>
        <taxon>Diptera</taxon>
        <taxon>Brachycera</taxon>
        <taxon>Muscomorpha</taxon>
        <taxon>Ephydroidea</taxon>
        <taxon>Drosophilidae</taxon>
        <taxon>Drosophila</taxon>
    </lineage>
</organism>
<keyword evidence="7" id="KW-0653">Protein transport</keyword>
<evidence type="ECO:0000313" key="14">
    <source>
        <dbReference type="EMBL" id="KAH8388529.1"/>
    </source>
</evidence>
<keyword evidence="12" id="KW-0539">Nucleus</keyword>
<evidence type="ECO:0000256" key="10">
    <source>
        <dbReference type="ARBA" id="ARBA00023132"/>
    </source>
</evidence>
<gene>
    <name evidence="14" type="ORF">KR093_008929</name>
</gene>
<feature type="transmembrane region" description="Helical" evidence="13">
    <location>
        <begin position="145"/>
        <end position="165"/>
    </location>
</feature>
<evidence type="ECO:0000256" key="6">
    <source>
        <dbReference type="ARBA" id="ARBA00022816"/>
    </source>
</evidence>
<evidence type="ECO:0000313" key="15">
    <source>
        <dbReference type="Proteomes" id="UP001200034"/>
    </source>
</evidence>
<keyword evidence="15" id="KW-1185">Reference proteome</keyword>
<keyword evidence="11 13" id="KW-0472">Membrane</keyword>
<dbReference type="InterPro" id="IPR019049">
    <property type="entry name" value="Nucleoporin_prot_Ndc1/Nup"/>
</dbReference>